<accession>A0A2U2HF46</accession>
<organism evidence="1 2">
    <name type="scientific">Massilia glaciei</name>
    <dbReference type="NCBI Taxonomy" id="1524097"/>
    <lineage>
        <taxon>Bacteria</taxon>
        <taxon>Pseudomonadati</taxon>
        <taxon>Pseudomonadota</taxon>
        <taxon>Betaproteobacteria</taxon>
        <taxon>Burkholderiales</taxon>
        <taxon>Oxalobacteraceae</taxon>
        <taxon>Telluria group</taxon>
        <taxon>Massilia</taxon>
    </lineage>
</organism>
<name>A0A2U2HF46_9BURK</name>
<dbReference type="EMBL" id="PXWF02000294">
    <property type="protein sequence ID" value="PWF42667.1"/>
    <property type="molecule type" value="Genomic_DNA"/>
</dbReference>
<sequence>MNANYVLPDAATKMNSAIRARQKNGEYDQVTSTASFSELIGTHLREVSHPSRHSCQWQE</sequence>
<evidence type="ECO:0000313" key="1">
    <source>
        <dbReference type="EMBL" id="PWF42667.1"/>
    </source>
</evidence>
<proteinExistence type="predicted"/>
<gene>
    <name evidence="1" type="ORF">C7C56_022465</name>
</gene>
<dbReference type="Proteomes" id="UP000241421">
    <property type="component" value="Unassembled WGS sequence"/>
</dbReference>
<protein>
    <submittedName>
        <fullName evidence="1">Uncharacterized protein</fullName>
    </submittedName>
</protein>
<comment type="caution">
    <text evidence="1">The sequence shown here is derived from an EMBL/GenBank/DDBJ whole genome shotgun (WGS) entry which is preliminary data.</text>
</comment>
<dbReference type="OrthoDB" id="9758793at2"/>
<dbReference type="RefSeq" id="WP_106759595.1">
    <property type="nucleotide sequence ID" value="NZ_PXWF02000294.1"/>
</dbReference>
<dbReference type="Gene3D" id="3.30.750.44">
    <property type="match status" value="1"/>
</dbReference>
<dbReference type="AlphaFoldDB" id="A0A2U2HF46"/>
<evidence type="ECO:0000313" key="2">
    <source>
        <dbReference type="Proteomes" id="UP000241421"/>
    </source>
</evidence>
<keyword evidence="2" id="KW-1185">Reference proteome</keyword>
<reference evidence="1 2" key="1">
    <citation type="submission" date="2018-04" db="EMBL/GenBank/DDBJ databases">
        <title>Massilia violaceinigra sp. nov., a novel purple-pigmented bacterium isolated from Tianshan glacier, Xinjiang, China.</title>
        <authorList>
            <person name="Wang H."/>
        </authorList>
    </citation>
    <scope>NUCLEOTIDE SEQUENCE [LARGE SCALE GENOMIC DNA]</scope>
    <source>
        <strain evidence="1 2">B448-2</strain>
    </source>
</reference>